<proteinExistence type="predicted"/>
<dbReference type="Pfam" id="PF02056">
    <property type="entry name" value="Glyco_hydro_4"/>
    <property type="match status" value="1"/>
</dbReference>
<accession>X0X517</accession>
<protein>
    <recommendedName>
        <fullName evidence="3">Glycosyl hydrolase family 4 C-terminal domain-containing protein</fullName>
    </recommendedName>
</protein>
<sequence>MARIAIIGAGGFVFPLTMIRDVCAFPELQESTFSLMDIAPARLERTVSGARALVEEFGLPTRIESTTDRRQALDGADFVIITWQVGGLDAYRHDVEIPREYGVDQPVGDTLGPGGIFRGLRTIEALKELCPDMQELCPDALMINYANPMAINTWAAYELGANVVGLCHSVQGTSALLAREVGLPVEECNYRC</sequence>
<dbReference type="PANTHER" id="PTHR32092">
    <property type="entry name" value="6-PHOSPHO-BETA-GLUCOSIDASE-RELATED"/>
    <property type="match status" value="1"/>
</dbReference>
<gene>
    <name evidence="2" type="ORF">S01H1_62964</name>
</gene>
<dbReference type="GO" id="GO:0005975">
    <property type="term" value="P:carbohydrate metabolic process"/>
    <property type="evidence" value="ECO:0007669"/>
    <property type="project" value="InterPro"/>
</dbReference>
<comment type="caution">
    <text evidence="2">The sequence shown here is derived from an EMBL/GenBank/DDBJ whole genome shotgun (WGS) entry which is preliminary data.</text>
</comment>
<dbReference type="InterPro" id="IPR036291">
    <property type="entry name" value="NAD(P)-bd_dom_sf"/>
</dbReference>
<organism evidence="2">
    <name type="scientific">marine sediment metagenome</name>
    <dbReference type="NCBI Taxonomy" id="412755"/>
    <lineage>
        <taxon>unclassified sequences</taxon>
        <taxon>metagenomes</taxon>
        <taxon>ecological metagenomes</taxon>
    </lineage>
</organism>
<evidence type="ECO:0000313" key="2">
    <source>
        <dbReference type="EMBL" id="GAG31758.1"/>
    </source>
</evidence>
<dbReference type="InterPro" id="IPR053715">
    <property type="entry name" value="GH4_Enzyme_sf"/>
</dbReference>
<feature type="non-terminal residue" evidence="2">
    <location>
        <position position="192"/>
    </location>
</feature>
<dbReference type="GO" id="GO:0004553">
    <property type="term" value="F:hydrolase activity, hydrolyzing O-glycosyl compounds"/>
    <property type="evidence" value="ECO:0007669"/>
    <property type="project" value="InterPro"/>
</dbReference>
<reference evidence="2" key="1">
    <citation type="journal article" date="2014" name="Front. Microbiol.">
        <title>High frequency of phylogenetically diverse reductive dehalogenase-homologous genes in deep subseafloor sedimentary metagenomes.</title>
        <authorList>
            <person name="Kawai M."/>
            <person name="Futagami T."/>
            <person name="Toyoda A."/>
            <person name="Takaki Y."/>
            <person name="Nishi S."/>
            <person name="Hori S."/>
            <person name="Arai W."/>
            <person name="Tsubouchi T."/>
            <person name="Morono Y."/>
            <person name="Uchiyama I."/>
            <person name="Ito T."/>
            <person name="Fujiyama A."/>
            <person name="Inagaki F."/>
            <person name="Takami H."/>
        </authorList>
    </citation>
    <scope>NUCLEOTIDE SEQUENCE</scope>
    <source>
        <strain evidence="2">Expedition CK06-06</strain>
    </source>
</reference>
<dbReference type="Gene3D" id="3.90.1820.10">
    <property type="entry name" value="AglA-like glucosidase"/>
    <property type="match status" value="1"/>
</dbReference>
<evidence type="ECO:0000256" key="1">
    <source>
        <dbReference type="ARBA" id="ARBA00023027"/>
    </source>
</evidence>
<dbReference type="InterPro" id="IPR001088">
    <property type="entry name" value="Glyco_hydro_4"/>
</dbReference>
<evidence type="ECO:0008006" key="3">
    <source>
        <dbReference type="Google" id="ProtNLM"/>
    </source>
</evidence>
<dbReference type="AlphaFoldDB" id="X0X517"/>
<keyword evidence="1" id="KW-0520">NAD</keyword>
<name>X0X517_9ZZZZ</name>
<dbReference type="SUPFAM" id="SSF51735">
    <property type="entry name" value="NAD(P)-binding Rossmann-fold domains"/>
    <property type="match status" value="1"/>
</dbReference>
<dbReference type="PANTHER" id="PTHR32092:SF6">
    <property type="entry name" value="ALPHA-GALACTOSIDASE"/>
    <property type="match status" value="1"/>
</dbReference>
<dbReference type="EMBL" id="BARS01041395">
    <property type="protein sequence ID" value="GAG31758.1"/>
    <property type="molecule type" value="Genomic_DNA"/>
</dbReference>
<dbReference type="PRINTS" id="PR00732">
    <property type="entry name" value="GLHYDRLASE4"/>
</dbReference>